<gene>
    <name evidence="18" type="ORF">SE17_28055</name>
</gene>
<dbReference type="InterPro" id="IPR022953">
    <property type="entry name" value="ATP_PFK"/>
</dbReference>
<evidence type="ECO:0000259" key="17">
    <source>
        <dbReference type="Pfam" id="PF00365"/>
    </source>
</evidence>
<evidence type="ECO:0000313" key="18">
    <source>
        <dbReference type="EMBL" id="KPV50249.1"/>
    </source>
</evidence>
<reference evidence="18 19" key="1">
    <citation type="submission" date="2015-09" db="EMBL/GenBank/DDBJ databases">
        <title>Draft genome sequence of Kouleothrix aurantiaca JCM 19913.</title>
        <authorList>
            <person name="Hemp J."/>
        </authorList>
    </citation>
    <scope>NUCLEOTIDE SEQUENCE [LARGE SCALE GENOMIC DNA]</scope>
    <source>
        <strain evidence="18 19">COM-B</strain>
    </source>
</reference>
<evidence type="ECO:0000256" key="16">
    <source>
        <dbReference type="ARBA" id="ARBA00048070"/>
    </source>
</evidence>
<keyword evidence="19" id="KW-1185">Reference proteome</keyword>
<dbReference type="InterPro" id="IPR000023">
    <property type="entry name" value="Phosphofructokinase_dom"/>
</dbReference>
<proteinExistence type="inferred from homology"/>
<name>A0A0P9D535_9CHLR</name>
<dbReference type="Proteomes" id="UP000050509">
    <property type="component" value="Unassembled WGS sequence"/>
</dbReference>
<evidence type="ECO:0000256" key="14">
    <source>
        <dbReference type="ARBA" id="ARBA00023152"/>
    </source>
</evidence>
<protein>
    <recommendedName>
        <fullName evidence="5">6-phosphofructokinase</fullName>
        <ecNumber evidence="5">2.7.1.11</ecNumber>
    </recommendedName>
</protein>
<dbReference type="PRINTS" id="PR00476">
    <property type="entry name" value="PHFRCTKINASE"/>
</dbReference>
<evidence type="ECO:0000256" key="4">
    <source>
        <dbReference type="ARBA" id="ARBA00004679"/>
    </source>
</evidence>
<dbReference type="Pfam" id="PF00365">
    <property type="entry name" value="PFK"/>
    <property type="match status" value="1"/>
</dbReference>
<evidence type="ECO:0000256" key="11">
    <source>
        <dbReference type="ARBA" id="ARBA00022777"/>
    </source>
</evidence>
<comment type="catalytic activity">
    <reaction evidence="16">
        <text>beta-D-fructose 6-phosphate + ATP = beta-D-fructose 1,6-bisphosphate + ADP + H(+)</text>
        <dbReference type="Rhea" id="RHEA:16109"/>
        <dbReference type="ChEBI" id="CHEBI:15378"/>
        <dbReference type="ChEBI" id="CHEBI:30616"/>
        <dbReference type="ChEBI" id="CHEBI:32966"/>
        <dbReference type="ChEBI" id="CHEBI:57634"/>
        <dbReference type="ChEBI" id="CHEBI:456216"/>
        <dbReference type="EC" id="2.7.1.11"/>
    </reaction>
</comment>
<dbReference type="InterPro" id="IPR015912">
    <property type="entry name" value="Phosphofructokinase_CS"/>
</dbReference>
<evidence type="ECO:0000256" key="12">
    <source>
        <dbReference type="ARBA" id="ARBA00022840"/>
    </source>
</evidence>
<evidence type="ECO:0000256" key="1">
    <source>
        <dbReference type="ARBA" id="ARBA00001946"/>
    </source>
</evidence>
<sequence>AYERGKAPALLVVAEGARYNPAGLARYFHRHRERLGFDLRVTTLGHVQRGGAPGAFDRLLATRLGAAATACLARGEHGVLIGMLNNAIAATPLAAVVAGKKPLDVSLLELAGVLAI</sequence>
<dbReference type="EC" id="2.7.1.11" evidence="5"/>
<dbReference type="InterPro" id="IPR035966">
    <property type="entry name" value="PKF_sf"/>
</dbReference>
<organism evidence="18 19">
    <name type="scientific">Kouleothrix aurantiaca</name>
    <dbReference type="NCBI Taxonomy" id="186479"/>
    <lineage>
        <taxon>Bacteria</taxon>
        <taxon>Bacillati</taxon>
        <taxon>Chloroflexota</taxon>
        <taxon>Chloroflexia</taxon>
        <taxon>Chloroflexales</taxon>
        <taxon>Roseiflexineae</taxon>
        <taxon>Roseiflexaceae</taxon>
        <taxon>Kouleothrix</taxon>
    </lineage>
</organism>
<dbReference type="GO" id="GO:0006002">
    <property type="term" value="P:fructose 6-phosphate metabolic process"/>
    <property type="evidence" value="ECO:0007669"/>
    <property type="project" value="InterPro"/>
</dbReference>
<evidence type="ECO:0000256" key="6">
    <source>
        <dbReference type="ARBA" id="ARBA00022490"/>
    </source>
</evidence>
<keyword evidence="9" id="KW-0479">Metal-binding</keyword>
<comment type="function">
    <text evidence="2">Catalyzes the phosphorylation of D-fructose 6-phosphate to fructose 1,6-bisphosphate by ATP, the first committing step of glycolysis.</text>
</comment>
<dbReference type="PANTHER" id="PTHR13697">
    <property type="entry name" value="PHOSPHOFRUCTOKINASE"/>
    <property type="match status" value="1"/>
</dbReference>
<feature type="domain" description="Phosphofructokinase" evidence="17">
    <location>
        <begin position="3"/>
        <end position="71"/>
    </location>
</feature>
<evidence type="ECO:0000313" key="19">
    <source>
        <dbReference type="Proteomes" id="UP000050509"/>
    </source>
</evidence>
<comment type="subcellular location">
    <subcellularLocation>
        <location evidence="3">Cytoplasm</location>
    </subcellularLocation>
</comment>
<dbReference type="GO" id="GO:0030388">
    <property type="term" value="P:fructose 1,6-bisphosphate metabolic process"/>
    <property type="evidence" value="ECO:0007669"/>
    <property type="project" value="TreeGrafter"/>
</dbReference>
<dbReference type="GO" id="GO:0046872">
    <property type="term" value="F:metal ion binding"/>
    <property type="evidence" value="ECO:0007669"/>
    <property type="project" value="UniProtKB-KW"/>
</dbReference>
<keyword evidence="6" id="KW-0963">Cytoplasm</keyword>
<keyword evidence="13" id="KW-0460">Magnesium</keyword>
<comment type="cofactor">
    <cofactor evidence="1">
        <name>Mg(2+)</name>
        <dbReference type="ChEBI" id="CHEBI:18420"/>
    </cofactor>
</comment>
<evidence type="ECO:0000256" key="9">
    <source>
        <dbReference type="ARBA" id="ARBA00022723"/>
    </source>
</evidence>
<keyword evidence="12" id="KW-0067">ATP-binding</keyword>
<comment type="similarity">
    <text evidence="15">Belongs to the phosphofructokinase type A (PFKA) family.</text>
</comment>
<dbReference type="PROSITE" id="PS00433">
    <property type="entry name" value="PHOSPHOFRUCTOKINASE"/>
    <property type="match status" value="1"/>
</dbReference>
<comment type="pathway">
    <text evidence="4">Carbohydrate degradation; glycolysis; D-glyceraldehyde 3-phosphate and glycerone phosphate from D-glucose: step 3/4.</text>
</comment>
<evidence type="ECO:0000256" key="13">
    <source>
        <dbReference type="ARBA" id="ARBA00022842"/>
    </source>
</evidence>
<evidence type="ECO:0000256" key="7">
    <source>
        <dbReference type="ARBA" id="ARBA00022533"/>
    </source>
</evidence>
<feature type="non-terminal residue" evidence="18">
    <location>
        <position position="1"/>
    </location>
</feature>
<evidence type="ECO:0000256" key="5">
    <source>
        <dbReference type="ARBA" id="ARBA00012055"/>
    </source>
</evidence>
<evidence type="ECO:0000256" key="8">
    <source>
        <dbReference type="ARBA" id="ARBA00022679"/>
    </source>
</evidence>
<dbReference type="GO" id="GO:0005945">
    <property type="term" value="C:6-phosphofructokinase complex"/>
    <property type="evidence" value="ECO:0007669"/>
    <property type="project" value="TreeGrafter"/>
</dbReference>
<dbReference type="GO" id="GO:0061621">
    <property type="term" value="P:canonical glycolysis"/>
    <property type="evidence" value="ECO:0007669"/>
    <property type="project" value="TreeGrafter"/>
</dbReference>
<dbReference type="GO" id="GO:0042802">
    <property type="term" value="F:identical protein binding"/>
    <property type="evidence" value="ECO:0007669"/>
    <property type="project" value="TreeGrafter"/>
</dbReference>
<dbReference type="UniPathway" id="UPA00109">
    <property type="reaction ID" value="UER00182"/>
</dbReference>
<dbReference type="GO" id="GO:0005524">
    <property type="term" value="F:ATP binding"/>
    <property type="evidence" value="ECO:0007669"/>
    <property type="project" value="UniProtKB-KW"/>
</dbReference>
<keyword evidence="10" id="KW-0547">Nucleotide-binding</keyword>
<dbReference type="PANTHER" id="PTHR13697:SF4">
    <property type="entry name" value="ATP-DEPENDENT 6-PHOSPHOFRUCTOKINASE"/>
    <property type="match status" value="1"/>
</dbReference>
<dbReference type="GO" id="GO:0003872">
    <property type="term" value="F:6-phosphofructokinase activity"/>
    <property type="evidence" value="ECO:0007669"/>
    <property type="project" value="UniProtKB-EC"/>
</dbReference>
<keyword evidence="14" id="KW-0324">Glycolysis</keyword>
<keyword evidence="11 18" id="KW-0418">Kinase</keyword>
<accession>A0A0P9D535</accession>
<dbReference type="EMBL" id="LJCR01001497">
    <property type="protein sequence ID" value="KPV50249.1"/>
    <property type="molecule type" value="Genomic_DNA"/>
</dbReference>
<dbReference type="AlphaFoldDB" id="A0A0P9D535"/>
<dbReference type="GO" id="GO:0070095">
    <property type="term" value="F:fructose-6-phosphate binding"/>
    <property type="evidence" value="ECO:0007669"/>
    <property type="project" value="TreeGrafter"/>
</dbReference>
<dbReference type="Gene3D" id="3.40.50.460">
    <property type="entry name" value="Phosphofructokinase domain"/>
    <property type="match status" value="1"/>
</dbReference>
<dbReference type="GO" id="GO:0016208">
    <property type="term" value="F:AMP binding"/>
    <property type="evidence" value="ECO:0007669"/>
    <property type="project" value="TreeGrafter"/>
</dbReference>
<evidence type="ECO:0000256" key="2">
    <source>
        <dbReference type="ARBA" id="ARBA00002659"/>
    </source>
</evidence>
<evidence type="ECO:0000256" key="10">
    <source>
        <dbReference type="ARBA" id="ARBA00022741"/>
    </source>
</evidence>
<evidence type="ECO:0000256" key="15">
    <source>
        <dbReference type="ARBA" id="ARBA00038478"/>
    </source>
</evidence>
<dbReference type="GO" id="GO:0048029">
    <property type="term" value="F:monosaccharide binding"/>
    <property type="evidence" value="ECO:0007669"/>
    <property type="project" value="TreeGrafter"/>
</dbReference>
<evidence type="ECO:0000256" key="3">
    <source>
        <dbReference type="ARBA" id="ARBA00004496"/>
    </source>
</evidence>
<comment type="caution">
    <text evidence="18">The sequence shown here is derived from an EMBL/GenBank/DDBJ whole genome shotgun (WGS) entry which is preliminary data.</text>
</comment>
<dbReference type="SUPFAM" id="SSF53784">
    <property type="entry name" value="Phosphofructokinase"/>
    <property type="match status" value="1"/>
</dbReference>
<keyword evidence="8" id="KW-0808">Transferase</keyword>
<keyword evidence="7" id="KW-0021">Allosteric enzyme</keyword>